<feature type="domain" description="Glycosyl transferase family 1" evidence="1">
    <location>
        <begin position="178"/>
        <end position="327"/>
    </location>
</feature>
<dbReference type="Pfam" id="PF13439">
    <property type="entry name" value="Glyco_transf_4"/>
    <property type="match status" value="1"/>
</dbReference>
<sequence>MVKVAHVVSSLQVGGAERFVIDLCEEQKNNHIQPVIVSLGEPGETLEQECRHFNTPAFSYANSLLIKLIKVFVQLRKCDVIHIHTPHALKFICPVLPLLNKKLIYTRHGAAALTGAQWLELHKKSQRYVDAITFVSQEGADNFHQAHGWQSTPSAVIDNGVLIQPIEKGNATASALRVGSVGRMIPLKNQISLLRAASLLPLSVQENLAIHFFGDGECVAHLQNYHKQQAWPVAVTFHGMVGDREQIYSNIDLLVVCSETEGLSMVIIEAMANKIPVIATNVGGNPKLVRNGETGWLFDYDDDEKLAILIQQMNDNRHLVAQLGDKAFNYISDNFSIQAAAKKYATLYEK</sequence>
<dbReference type="PANTHER" id="PTHR45947">
    <property type="entry name" value="SULFOQUINOVOSYL TRANSFERASE SQD2"/>
    <property type="match status" value="1"/>
</dbReference>
<dbReference type="CDD" id="cd03801">
    <property type="entry name" value="GT4_PimA-like"/>
    <property type="match status" value="1"/>
</dbReference>
<proteinExistence type="predicted"/>
<dbReference type="EMBL" id="FOBI01000018">
    <property type="protein sequence ID" value="SEL71037.1"/>
    <property type="molecule type" value="Genomic_DNA"/>
</dbReference>
<dbReference type="Gene3D" id="3.40.50.2000">
    <property type="entry name" value="Glycogen Phosphorylase B"/>
    <property type="match status" value="2"/>
</dbReference>
<evidence type="ECO:0000259" key="1">
    <source>
        <dbReference type="Pfam" id="PF00534"/>
    </source>
</evidence>
<evidence type="ECO:0000259" key="2">
    <source>
        <dbReference type="Pfam" id="PF13439"/>
    </source>
</evidence>
<dbReference type="RefSeq" id="WP_085283964.1">
    <property type="nucleotide sequence ID" value="NZ_FOBI01000018.1"/>
</dbReference>
<dbReference type="InterPro" id="IPR028098">
    <property type="entry name" value="Glyco_trans_4-like_N"/>
</dbReference>
<dbReference type="InterPro" id="IPR050194">
    <property type="entry name" value="Glycosyltransferase_grp1"/>
</dbReference>
<dbReference type="PANTHER" id="PTHR45947:SF3">
    <property type="entry name" value="SULFOQUINOVOSYL TRANSFERASE SQD2"/>
    <property type="match status" value="1"/>
</dbReference>
<keyword evidence="4" id="KW-1185">Reference proteome</keyword>
<dbReference type="OrthoDB" id="9775208at2"/>
<keyword evidence="3" id="KW-0808">Transferase</keyword>
<dbReference type="AlphaFoldDB" id="A0A1H7SHU4"/>
<evidence type="ECO:0000313" key="4">
    <source>
        <dbReference type="Proteomes" id="UP000199297"/>
    </source>
</evidence>
<accession>A0A1H7SHU4</accession>
<feature type="domain" description="Glycosyltransferase subfamily 4-like N-terminal" evidence="2">
    <location>
        <begin position="13"/>
        <end position="161"/>
    </location>
</feature>
<gene>
    <name evidence="3" type="ORF">SAMN05216262_11863</name>
</gene>
<dbReference type="STRING" id="641665.GCA_002104455_02325"/>
<dbReference type="Proteomes" id="UP000199297">
    <property type="component" value="Unassembled WGS sequence"/>
</dbReference>
<reference evidence="4" key="1">
    <citation type="submission" date="2016-10" db="EMBL/GenBank/DDBJ databases">
        <authorList>
            <person name="Varghese N."/>
            <person name="Submissions S."/>
        </authorList>
    </citation>
    <scope>NUCLEOTIDE SEQUENCE [LARGE SCALE GENOMIC DNA]</scope>
    <source>
        <strain evidence="4">CGMCC 1.9127</strain>
    </source>
</reference>
<organism evidence="3 4">
    <name type="scientific">Colwellia chukchiensis</name>
    <dbReference type="NCBI Taxonomy" id="641665"/>
    <lineage>
        <taxon>Bacteria</taxon>
        <taxon>Pseudomonadati</taxon>
        <taxon>Pseudomonadota</taxon>
        <taxon>Gammaproteobacteria</taxon>
        <taxon>Alteromonadales</taxon>
        <taxon>Colwelliaceae</taxon>
        <taxon>Colwellia</taxon>
    </lineage>
</organism>
<dbReference type="Pfam" id="PF00534">
    <property type="entry name" value="Glycos_transf_1"/>
    <property type="match status" value="1"/>
</dbReference>
<name>A0A1H7SHU4_9GAMM</name>
<protein>
    <submittedName>
        <fullName evidence="3">Glycosyltransferase involved in cell wall bisynthesis</fullName>
    </submittedName>
</protein>
<dbReference type="InterPro" id="IPR001296">
    <property type="entry name" value="Glyco_trans_1"/>
</dbReference>
<evidence type="ECO:0000313" key="3">
    <source>
        <dbReference type="EMBL" id="SEL71037.1"/>
    </source>
</evidence>
<dbReference type="SUPFAM" id="SSF53756">
    <property type="entry name" value="UDP-Glycosyltransferase/glycogen phosphorylase"/>
    <property type="match status" value="1"/>
</dbReference>
<dbReference type="GO" id="GO:0016758">
    <property type="term" value="F:hexosyltransferase activity"/>
    <property type="evidence" value="ECO:0007669"/>
    <property type="project" value="TreeGrafter"/>
</dbReference>